<comment type="caution">
    <text evidence="8">The sequence shown here is derived from an EMBL/GenBank/DDBJ whole genome shotgun (WGS) entry which is preliminary data.</text>
</comment>
<dbReference type="Proteomes" id="UP000018837">
    <property type="component" value="Unassembled WGS sequence"/>
</dbReference>
<organism evidence="8 9">
    <name type="scientific">Tannerella sp. oral taxon BU063 isolate Cell 2</name>
    <dbReference type="NCBI Taxonomy" id="1411148"/>
    <lineage>
        <taxon>Bacteria</taxon>
        <taxon>Pseudomonadati</taxon>
        <taxon>Bacteroidota</taxon>
        <taxon>Bacteroidia</taxon>
        <taxon>Bacteroidales</taxon>
        <taxon>Tannerellaceae</taxon>
        <taxon>Tannerella</taxon>
    </lineage>
</organism>
<dbReference type="EC" id="3.1.11.6" evidence="5"/>
<evidence type="ECO:0000313" key="8">
    <source>
        <dbReference type="EMBL" id="ETK01202.1"/>
    </source>
</evidence>
<dbReference type="NCBIfam" id="TIGR00237">
    <property type="entry name" value="xseA"/>
    <property type="match status" value="1"/>
</dbReference>
<dbReference type="InterPro" id="IPR025824">
    <property type="entry name" value="OB-fold_nuc-bd_dom"/>
</dbReference>
<dbReference type="GO" id="GO:0008855">
    <property type="term" value="F:exodeoxyribonuclease VII activity"/>
    <property type="evidence" value="ECO:0007669"/>
    <property type="project" value="UniProtKB-UniRule"/>
</dbReference>
<dbReference type="Pfam" id="PF13742">
    <property type="entry name" value="tRNA_anti_2"/>
    <property type="match status" value="1"/>
</dbReference>
<keyword evidence="2 5" id="KW-0540">Nuclease</keyword>
<dbReference type="InterPro" id="IPR003753">
    <property type="entry name" value="Exonuc_VII_L"/>
</dbReference>
<gene>
    <name evidence="8" type="ORF">N425_10930</name>
</gene>
<dbReference type="CDD" id="cd04489">
    <property type="entry name" value="ExoVII_LU_OBF"/>
    <property type="match status" value="1"/>
</dbReference>
<evidence type="ECO:0000313" key="9">
    <source>
        <dbReference type="Proteomes" id="UP000018837"/>
    </source>
</evidence>
<evidence type="ECO:0000256" key="2">
    <source>
        <dbReference type="ARBA" id="ARBA00022722"/>
    </source>
</evidence>
<dbReference type="Pfam" id="PF02601">
    <property type="entry name" value="Exonuc_VII_L"/>
    <property type="match status" value="1"/>
</dbReference>
<dbReference type="PANTHER" id="PTHR30008">
    <property type="entry name" value="EXODEOXYRIBONUCLEASE 7 LARGE SUBUNIT"/>
    <property type="match status" value="1"/>
</dbReference>
<protein>
    <recommendedName>
        <fullName evidence="5">Exodeoxyribonuclease 7 large subunit</fullName>
        <ecNumber evidence="5">3.1.11.6</ecNumber>
    </recommendedName>
</protein>
<evidence type="ECO:0000259" key="7">
    <source>
        <dbReference type="Pfam" id="PF13742"/>
    </source>
</evidence>
<evidence type="ECO:0000256" key="4">
    <source>
        <dbReference type="ARBA" id="ARBA00022839"/>
    </source>
</evidence>
<dbReference type="InterPro" id="IPR020579">
    <property type="entry name" value="Exonuc_VII_lsu_C"/>
</dbReference>
<feature type="domain" description="Exonuclease VII large subunit C-terminal" evidence="6">
    <location>
        <begin position="147"/>
        <end position="457"/>
    </location>
</feature>
<dbReference type="AlphaFoldDB" id="W2C414"/>
<comment type="catalytic activity">
    <reaction evidence="5">
        <text>Exonucleolytic cleavage in either 5'- to 3'- or 3'- to 5'-direction to yield nucleoside 5'-phosphates.</text>
        <dbReference type="EC" id="3.1.11.6"/>
    </reaction>
</comment>
<dbReference type="GO" id="GO:0003676">
    <property type="term" value="F:nucleic acid binding"/>
    <property type="evidence" value="ECO:0007669"/>
    <property type="project" value="InterPro"/>
</dbReference>
<dbReference type="PATRIC" id="fig|1411148.3.peg.1778"/>
<evidence type="ECO:0000256" key="3">
    <source>
        <dbReference type="ARBA" id="ARBA00022801"/>
    </source>
</evidence>
<keyword evidence="3 5" id="KW-0378">Hydrolase</keyword>
<evidence type="ECO:0000256" key="1">
    <source>
        <dbReference type="ARBA" id="ARBA00022490"/>
    </source>
</evidence>
<dbReference type="EMBL" id="AYUF01000489">
    <property type="protein sequence ID" value="ETK01202.1"/>
    <property type="molecule type" value="Genomic_DNA"/>
</dbReference>
<reference evidence="8 9" key="1">
    <citation type="submission" date="2013-11" db="EMBL/GenBank/DDBJ databases">
        <title>Single cell genomics of uncultured Tannerella BU063 (oral taxon 286).</title>
        <authorList>
            <person name="Beall C.J."/>
            <person name="Campbell A.G."/>
            <person name="Griffen A.L."/>
            <person name="Podar M."/>
            <person name="Leys E.J."/>
        </authorList>
    </citation>
    <scope>NUCLEOTIDE SEQUENCE [LARGE SCALE GENOMIC DNA]</scope>
    <source>
        <strain evidence="8">Cell 2</strain>
    </source>
</reference>
<dbReference type="PANTHER" id="PTHR30008:SF0">
    <property type="entry name" value="EXODEOXYRIBONUCLEASE 7 LARGE SUBUNIT"/>
    <property type="match status" value="1"/>
</dbReference>
<proteinExistence type="inferred from homology"/>
<dbReference type="GO" id="GO:0006308">
    <property type="term" value="P:DNA catabolic process"/>
    <property type="evidence" value="ECO:0007669"/>
    <property type="project" value="UniProtKB-UniRule"/>
</dbReference>
<evidence type="ECO:0000259" key="6">
    <source>
        <dbReference type="Pfam" id="PF02601"/>
    </source>
</evidence>
<accession>W2C414</accession>
<evidence type="ECO:0000256" key="5">
    <source>
        <dbReference type="RuleBase" id="RU004355"/>
    </source>
</evidence>
<name>W2C414_9BACT</name>
<sequence>MTDLFVAVDPASVLSLTELNRNIKQALRDALPETYWVRAETSEVRVNSYSGHCYLEFIEKDERTGQVAARARGTIWAQQYAVIRPYFEEEAGRPFTSGLKVLVRVAVDFHELYGLSLTVHDIDPSFTVGDLVRRRKEIIRQLQADGVFDLNRSLSLPPRPQRIAVISSATAAGYEDFTNQLLGNEYGFPFYVRLYPALMQGERTEASIIAALDRIYVVREAFDVVVIIRGGGSTADLSSFDSYALAANCAQFPLPIITGIGHERDDTVVDLVAHTRLKTPTAVAAFLIDCMAAQLADINDLRDRLYRAATVRIEREQQTFRSIVARFPLLVSGHVERRRAEWLRLSARLATVPQLIERRRTEWHRLSARLAAVPQRIARHRERIDALPERLRSAADSLLMRRRHDLELSEQHIRLASPDVLLQRGYTMTLREGVIVKRAAMLSPGDTVTIRFADGEREGRIV</sequence>
<comment type="subcellular location">
    <subcellularLocation>
        <location evidence="5">Cytoplasm</location>
    </subcellularLocation>
</comment>
<feature type="domain" description="OB-fold nucleic acid binding" evidence="7">
    <location>
        <begin position="14"/>
        <end position="123"/>
    </location>
</feature>
<dbReference type="GO" id="GO:0005737">
    <property type="term" value="C:cytoplasm"/>
    <property type="evidence" value="ECO:0007669"/>
    <property type="project" value="UniProtKB-SubCell"/>
</dbReference>
<dbReference type="GO" id="GO:0009318">
    <property type="term" value="C:exodeoxyribonuclease VII complex"/>
    <property type="evidence" value="ECO:0007669"/>
    <property type="project" value="UniProtKB-UniRule"/>
</dbReference>
<keyword evidence="1" id="KW-0963">Cytoplasm</keyword>
<keyword evidence="4 5" id="KW-0269">Exonuclease</keyword>
<comment type="similarity">
    <text evidence="5">Belongs to the XseA family.</text>
</comment>